<dbReference type="EMBL" id="CAJNJA010021475">
    <property type="protein sequence ID" value="CAE7476590.1"/>
    <property type="molecule type" value="Genomic_DNA"/>
</dbReference>
<sequence length="671" mass="69783">MAGKGRCCPVTLDSASDSSGTTCTFDEACVCANSSHVRELVNVSLEGQPCYACEPERLPACTEASDQCTPEACECGNSMTHVRQNATTVDGALCFYCEPRNGSWQFGRNEAIVVGILILMLVLWISGRRHATSARSTLRLPRRQGDRHRAIRVQQEPLRFYEEILLTVGDAFDALVDGAWSLVAWTWTKRGEPTSHNIYSIISPISRSFHQTFLGIWPWSWQRLGARQGQHNLVEALLKSRVEANAADPHGGSALLRAVESGGVQARPTIEALLTAKANPCQDNGAGESALASASSNGPAELLKALLAAAVHVPSPAALSAALAAAAAKGNRATAEILLDAGAPAANAPLHSWVGHADVGMVRHLAEKRANVNLAQGDDGETPLTRASRLSPEESAEQLVQLLCDLRADVNQPTSKALTPLAAASRAGAAKVVRRLLECKASVQPEGSSISPLVAASTAGSVLAAGLLLEAKAVPETADAAGRRPLGCAAATGNLKLCRLLLGTRADPNQRSRAGETSQGPGAAALAIAVSAGHKALVEELLAARADPEEVSERGQSPLMLAAALSRRDLCEELLAASAQPDGIDPEGKSALVLAAGAGCLPVCEVLLEARADLAQRTVAGACALDSAAANGHQVLLDARADLASVGPAGRTPAEVADFAGHASLAEMLRR</sequence>
<dbReference type="InterPro" id="IPR036770">
    <property type="entry name" value="Ankyrin_rpt-contain_sf"/>
</dbReference>
<keyword evidence="1" id="KW-0677">Repeat</keyword>
<dbReference type="SUPFAM" id="SSF48403">
    <property type="entry name" value="Ankyrin repeat"/>
    <property type="match status" value="2"/>
</dbReference>
<evidence type="ECO:0000313" key="6">
    <source>
        <dbReference type="Proteomes" id="UP000601435"/>
    </source>
</evidence>
<evidence type="ECO:0000256" key="3">
    <source>
        <dbReference type="PROSITE-ProRule" id="PRU00023"/>
    </source>
</evidence>
<dbReference type="Gene3D" id="1.25.40.20">
    <property type="entry name" value="Ankyrin repeat-containing domain"/>
    <property type="match status" value="3"/>
</dbReference>
<dbReference type="PANTHER" id="PTHR24198:SF165">
    <property type="entry name" value="ANKYRIN REPEAT-CONTAINING PROTEIN-RELATED"/>
    <property type="match status" value="1"/>
</dbReference>
<feature type="repeat" description="ANK" evidence="3">
    <location>
        <begin position="554"/>
        <end position="586"/>
    </location>
</feature>
<dbReference type="AlphaFoldDB" id="A0A812SDL8"/>
<name>A0A812SDL8_9DINO</name>
<gene>
    <name evidence="5" type="primary">ANKRD50</name>
    <name evidence="5" type="ORF">SNEC2469_LOCUS13465</name>
</gene>
<feature type="repeat" description="ANK" evidence="3">
    <location>
        <begin position="481"/>
        <end position="513"/>
    </location>
</feature>
<dbReference type="Proteomes" id="UP000601435">
    <property type="component" value="Unassembled WGS sequence"/>
</dbReference>
<evidence type="ECO:0000256" key="2">
    <source>
        <dbReference type="ARBA" id="ARBA00023043"/>
    </source>
</evidence>
<evidence type="ECO:0000313" key="5">
    <source>
        <dbReference type="EMBL" id="CAE7476590.1"/>
    </source>
</evidence>
<organism evidence="5 6">
    <name type="scientific">Symbiodinium necroappetens</name>
    <dbReference type="NCBI Taxonomy" id="1628268"/>
    <lineage>
        <taxon>Eukaryota</taxon>
        <taxon>Sar</taxon>
        <taxon>Alveolata</taxon>
        <taxon>Dinophyceae</taxon>
        <taxon>Suessiales</taxon>
        <taxon>Symbiodiniaceae</taxon>
        <taxon>Symbiodinium</taxon>
    </lineage>
</organism>
<dbReference type="PROSITE" id="PS50088">
    <property type="entry name" value="ANK_REPEAT"/>
    <property type="match status" value="2"/>
</dbReference>
<reference evidence="5" key="1">
    <citation type="submission" date="2021-02" db="EMBL/GenBank/DDBJ databases">
        <authorList>
            <person name="Dougan E. K."/>
            <person name="Rhodes N."/>
            <person name="Thang M."/>
            <person name="Chan C."/>
        </authorList>
    </citation>
    <scope>NUCLEOTIDE SEQUENCE</scope>
</reference>
<keyword evidence="6" id="KW-1185">Reference proteome</keyword>
<feature type="region of interest" description="Disordered" evidence="4">
    <location>
        <begin position="372"/>
        <end position="392"/>
    </location>
</feature>
<dbReference type="Pfam" id="PF12796">
    <property type="entry name" value="Ank_2"/>
    <property type="match status" value="3"/>
</dbReference>
<comment type="caution">
    <text evidence="5">The sequence shown here is derived from an EMBL/GenBank/DDBJ whole genome shotgun (WGS) entry which is preliminary data.</text>
</comment>
<accession>A0A812SDL8</accession>
<keyword evidence="2 3" id="KW-0040">ANK repeat</keyword>
<protein>
    <submittedName>
        <fullName evidence="5">ANKRD50 protein</fullName>
    </submittedName>
</protein>
<dbReference type="PANTHER" id="PTHR24198">
    <property type="entry name" value="ANKYRIN REPEAT AND PROTEIN KINASE DOMAIN-CONTAINING PROTEIN"/>
    <property type="match status" value="1"/>
</dbReference>
<evidence type="ECO:0000256" key="1">
    <source>
        <dbReference type="ARBA" id="ARBA00022737"/>
    </source>
</evidence>
<evidence type="ECO:0000256" key="4">
    <source>
        <dbReference type="SAM" id="MobiDB-lite"/>
    </source>
</evidence>
<proteinExistence type="predicted"/>
<dbReference type="OrthoDB" id="433308at2759"/>
<dbReference type="SMART" id="SM00248">
    <property type="entry name" value="ANK"/>
    <property type="match status" value="9"/>
</dbReference>
<dbReference type="InterPro" id="IPR002110">
    <property type="entry name" value="Ankyrin_rpt"/>
</dbReference>